<dbReference type="AlphaFoldDB" id="A0A9Q3GW60"/>
<dbReference type="Proteomes" id="UP000765509">
    <property type="component" value="Unassembled WGS sequence"/>
</dbReference>
<organism evidence="2 3">
    <name type="scientific">Austropuccinia psidii MF-1</name>
    <dbReference type="NCBI Taxonomy" id="1389203"/>
    <lineage>
        <taxon>Eukaryota</taxon>
        <taxon>Fungi</taxon>
        <taxon>Dikarya</taxon>
        <taxon>Basidiomycota</taxon>
        <taxon>Pucciniomycotina</taxon>
        <taxon>Pucciniomycetes</taxon>
        <taxon>Pucciniales</taxon>
        <taxon>Sphaerophragmiaceae</taxon>
        <taxon>Austropuccinia</taxon>
    </lineage>
</organism>
<reference evidence="2" key="1">
    <citation type="submission" date="2021-03" db="EMBL/GenBank/DDBJ databases">
        <title>Draft genome sequence of rust myrtle Austropuccinia psidii MF-1, a brazilian biotype.</title>
        <authorList>
            <person name="Quecine M.C."/>
            <person name="Pachon D.M.R."/>
            <person name="Bonatelli M.L."/>
            <person name="Correr F.H."/>
            <person name="Franceschini L.M."/>
            <person name="Leite T.F."/>
            <person name="Margarido G.R.A."/>
            <person name="Almeida C.A."/>
            <person name="Ferrarezi J.A."/>
            <person name="Labate C.A."/>
        </authorList>
    </citation>
    <scope>NUCLEOTIDE SEQUENCE</scope>
    <source>
        <strain evidence="2">MF-1</strain>
    </source>
</reference>
<feature type="region of interest" description="Disordered" evidence="1">
    <location>
        <begin position="1"/>
        <end position="76"/>
    </location>
</feature>
<gene>
    <name evidence="2" type="ORF">O181_020924</name>
</gene>
<accession>A0A9Q3GW60</accession>
<name>A0A9Q3GW60_9BASI</name>
<proteinExistence type="predicted"/>
<feature type="compositionally biased region" description="Basic and acidic residues" evidence="1">
    <location>
        <begin position="1"/>
        <end position="10"/>
    </location>
</feature>
<evidence type="ECO:0000256" key="1">
    <source>
        <dbReference type="SAM" id="MobiDB-lite"/>
    </source>
</evidence>
<feature type="compositionally biased region" description="Acidic residues" evidence="1">
    <location>
        <begin position="40"/>
        <end position="50"/>
    </location>
</feature>
<dbReference type="OrthoDB" id="9945628at2759"/>
<dbReference type="EMBL" id="AVOT02006293">
    <property type="protein sequence ID" value="MBW0481209.1"/>
    <property type="molecule type" value="Genomic_DNA"/>
</dbReference>
<keyword evidence="3" id="KW-1185">Reference proteome</keyword>
<evidence type="ECO:0000313" key="2">
    <source>
        <dbReference type="EMBL" id="MBW0481209.1"/>
    </source>
</evidence>
<protein>
    <submittedName>
        <fullName evidence="2">Uncharacterized protein</fullName>
    </submittedName>
</protein>
<comment type="caution">
    <text evidence="2">The sequence shown here is derived from an EMBL/GenBank/DDBJ whole genome shotgun (WGS) entry which is preliminary data.</text>
</comment>
<sequence length="88" mass="9343">MEGETPFRKEGRGKRRSNSFSGVFGAFSGISRTTLKVPGEDDAEEEESDGIEASPSPVGESQGTGGPTLAQSNQPVLHQYEQSVLAIM</sequence>
<evidence type="ECO:0000313" key="3">
    <source>
        <dbReference type="Proteomes" id="UP000765509"/>
    </source>
</evidence>